<keyword evidence="1" id="KW-0812">Transmembrane</keyword>
<comment type="caution">
    <text evidence="2">The sequence shown here is derived from an EMBL/GenBank/DDBJ whole genome shotgun (WGS) entry which is preliminary data.</text>
</comment>
<evidence type="ECO:0000313" key="2">
    <source>
        <dbReference type="EMBL" id="CAG8756224.1"/>
    </source>
</evidence>
<feature type="non-terminal residue" evidence="2">
    <location>
        <position position="90"/>
    </location>
</feature>
<dbReference type="Proteomes" id="UP000789405">
    <property type="component" value="Unassembled WGS sequence"/>
</dbReference>
<reference evidence="2" key="1">
    <citation type="submission" date="2021-06" db="EMBL/GenBank/DDBJ databases">
        <authorList>
            <person name="Kallberg Y."/>
            <person name="Tangrot J."/>
            <person name="Rosling A."/>
        </authorList>
    </citation>
    <scope>NUCLEOTIDE SEQUENCE</scope>
    <source>
        <strain evidence="2">MA453B</strain>
    </source>
</reference>
<keyword evidence="1" id="KW-1133">Transmembrane helix</keyword>
<protein>
    <submittedName>
        <fullName evidence="2">25618_t:CDS:1</fullName>
    </submittedName>
</protein>
<evidence type="ECO:0000256" key="1">
    <source>
        <dbReference type="SAM" id="Phobius"/>
    </source>
</evidence>
<evidence type="ECO:0000313" key="3">
    <source>
        <dbReference type="Proteomes" id="UP000789405"/>
    </source>
</evidence>
<keyword evidence="3" id="KW-1185">Reference proteome</keyword>
<organism evidence="2 3">
    <name type="scientific">Dentiscutata erythropus</name>
    <dbReference type="NCBI Taxonomy" id="1348616"/>
    <lineage>
        <taxon>Eukaryota</taxon>
        <taxon>Fungi</taxon>
        <taxon>Fungi incertae sedis</taxon>
        <taxon>Mucoromycota</taxon>
        <taxon>Glomeromycotina</taxon>
        <taxon>Glomeromycetes</taxon>
        <taxon>Diversisporales</taxon>
        <taxon>Gigasporaceae</taxon>
        <taxon>Dentiscutata</taxon>
    </lineage>
</organism>
<gene>
    <name evidence="2" type="ORF">DERYTH_LOCUS17356</name>
</gene>
<feature type="transmembrane region" description="Helical" evidence="1">
    <location>
        <begin position="6"/>
        <end position="27"/>
    </location>
</feature>
<dbReference type="AlphaFoldDB" id="A0A9N9IXP7"/>
<accession>A0A9N9IXP7</accession>
<dbReference type="EMBL" id="CAJVPY010016270">
    <property type="protein sequence ID" value="CAG8756224.1"/>
    <property type="molecule type" value="Genomic_DNA"/>
</dbReference>
<sequence length="90" mass="9230">SQENVTISGVTIAGHFGVSFAGCLSCCHCSGGGVLVFLLPAVFRVAAVVVVNGWRFGVSFAGCLLYHLCSGGGILVFLLLAVFRIAVVVV</sequence>
<name>A0A9N9IXP7_9GLOM</name>
<feature type="non-terminal residue" evidence="2">
    <location>
        <position position="1"/>
    </location>
</feature>
<proteinExistence type="predicted"/>
<feature type="transmembrane region" description="Helical" evidence="1">
    <location>
        <begin position="34"/>
        <end position="52"/>
    </location>
</feature>
<keyword evidence="1" id="KW-0472">Membrane</keyword>
<feature type="transmembrane region" description="Helical" evidence="1">
    <location>
        <begin position="64"/>
        <end position="87"/>
    </location>
</feature>